<organism evidence="3 4">
    <name type="scientific">Gilvimarinus japonicus</name>
    <dbReference type="NCBI Taxonomy" id="1796469"/>
    <lineage>
        <taxon>Bacteria</taxon>
        <taxon>Pseudomonadati</taxon>
        <taxon>Pseudomonadota</taxon>
        <taxon>Gammaproteobacteria</taxon>
        <taxon>Cellvibrionales</taxon>
        <taxon>Cellvibrionaceae</taxon>
        <taxon>Gilvimarinus</taxon>
    </lineage>
</organism>
<sequence length="609" mass="68607">MADNSTLVLILAQFLAVVVVAAVFLGLMLWRVRQRYRRLLSVYASLKHQAGHEHDAHEQPHPDDGAAPVKSIDWPSLEADSLERYKKFSEKSLGDYAADDPFSARIASIRYHYLQAERQAEAQATEHGRWQLIEKALSKLVSDVVSSGKSLEAHDPDKVSLLRERMKTLQHVEQDNAELRGQNQRYGAELKKLRQYYRRYRALMADAGGPKVAESAEAQARAKARNITAAHDEQRQVVDEMHDHINREPHKTVYKNRDGVHESVDELRTGVQDYDKSLAQLHESLHKHTELDKLTVIDSLRSNNHRQRNTIASLHHELSELRHSLDSESGDKKGQTDALERMLSECENCIATLESEVAYLQEALDNSATAPVAEPSAPPEPTNALAETLLAFSLAVVEKNSPDDVLMLVADTLVQLNLPYLAAVVFEGEAAFSGSANLDNPTLRQKLTDIADVQLQEHSAEGLFFARPCLQVFIPEQALADVELQELIRVLDVMHSLVMLQLEQHTALERLTEHHLEVVQLGQKIRAGVTNIDIQYAYQTEEVKRITGNLVVEIKQLLLGLDTDEEMRDVFSNVINEAQQRFDLLHEAGSIIDNEFTRLSDSLDELEQQ</sequence>
<reference evidence="4" key="1">
    <citation type="journal article" date="2019" name="Int. J. Syst. Evol. Microbiol.">
        <title>The Global Catalogue of Microorganisms (GCM) 10K type strain sequencing project: providing services to taxonomists for standard genome sequencing and annotation.</title>
        <authorList>
            <consortium name="The Broad Institute Genomics Platform"/>
            <consortium name="The Broad Institute Genome Sequencing Center for Infectious Disease"/>
            <person name="Wu L."/>
            <person name="Ma J."/>
        </authorList>
    </citation>
    <scope>NUCLEOTIDE SEQUENCE [LARGE SCALE GENOMIC DNA]</scope>
    <source>
        <strain evidence="4">KCTC 52141</strain>
    </source>
</reference>
<proteinExistence type="predicted"/>
<dbReference type="Proteomes" id="UP001595548">
    <property type="component" value="Unassembled WGS sequence"/>
</dbReference>
<feature type="compositionally biased region" description="Basic and acidic residues" evidence="1">
    <location>
        <begin position="51"/>
        <end position="64"/>
    </location>
</feature>
<gene>
    <name evidence="3" type="ORF">ACFOEB_04795</name>
</gene>
<evidence type="ECO:0000256" key="1">
    <source>
        <dbReference type="SAM" id="MobiDB-lite"/>
    </source>
</evidence>
<protein>
    <submittedName>
        <fullName evidence="3">Uncharacterized protein</fullName>
    </submittedName>
</protein>
<comment type="caution">
    <text evidence="3">The sequence shown here is derived from an EMBL/GenBank/DDBJ whole genome shotgun (WGS) entry which is preliminary data.</text>
</comment>
<accession>A0ABV7HP75</accession>
<keyword evidence="2" id="KW-1133">Transmembrane helix</keyword>
<evidence type="ECO:0000313" key="3">
    <source>
        <dbReference type="EMBL" id="MFC3154513.1"/>
    </source>
</evidence>
<dbReference type="EMBL" id="JBHRTL010000004">
    <property type="protein sequence ID" value="MFC3154513.1"/>
    <property type="molecule type" value="Genomic_DNA"/>
</dbReference>
<keyword evidence="4" id="KW-1185">Reference proteome</keyword>
<dbReference type="RefSeq" id="WP_382414797.1">
    <property type="nucleotide sequence ID" value="NZ_AP031500.1"/>
</dbReference>
<name>A0ABV7HP75_9GAMM</name>
<feature type="region of interest" description="Disordered" evidence="1">
    <location>
        <begin position="51"/>
        <end position="70"/>
    </location>
</feature>
<keyword evidence="2" id="KW-0472">Membrane</keyword>
<keyword evidence="2" id="KW-0812">Transmembrane</keyword>
<evidence type="ECO:0000313" key="4">
    <source>
        <dbReference type="Proteomes" id="UP001595548"/>
    </source>
</evidence>
<feature type="transmembrane region" description="Helical" evidence="2">
    <location>
        <begin position="6"/>
        <end position="30"/>
    </location>
</feature>
<evidence type="ECO:0000256" key="2">
    <source>
        <dbReference type="SAM" id="Phobius"/>
    </source>
</evidence>